<gene>
    <name evidence="1" type="ORF">FA629_08500</name>
</gene>
<sequence>MRSIDSMQIGFYPEIKNKEELVDIISRAVWYLWPLEGFIEKFHLCTNLVFDNRLILSRFPKYLDPSILRYIGKISPKKVVLHKKIHNSYFENLQYIFLTSEEYREELLKIKTKLNLKFDIVRIDHNNLSYADSFYLRFAEKIPALHSTYKKISKSRIFNLLERLKTKKIYLFGTGPNFSYSEKYDYSDGCVIACNSMVINRDVIERLKPKIFVIADPIFHAGPSSYAGKFRQSLIDIFNLNPCPIVVPLRDYHIYSTYLPDCMVDFLVPIFFKIPSEDDSPFYFDIFKSLEVKTTNNILTLFQLPLATSLGEEIYITGCDGRPIKNDSYFWSHNREVQINDKMQDIQIAHKGFFDIKYNDYYNRHIGFLSQFINLAEKNNKKIYNLTPSYIQPLQNRIINNIIVNDRASKKEYDLSIIIPVYNAEKFIEKCIASIENTCYLDYEILAVDDFSDDSSLKLLMKMAQLNKRIKIYQNFGKKGASGARNTGIALSSGKAICFLDSDDTVLENSLNIRYNILMSDEGKKIVHGIIQFIDENDNFLGVEYGKKSTVTIKDCIHGNPISFNTMMLKREIINLLYFDEQVTNGEDWLANFNLFKNNLSSNFVYDSISTYRIHSESTVLKNFELHENNLLAIIDKIFSDDTVKHITNQYKKQDLKSKIIRMRSISNFFMLFFKSDFDVWKDFLDKTDFADIFYDNTINFIEKMRVSFIRTFKIHILKVSNILSEDNLFLDKFALLKQKYPDSKIVLDINSIIGFYSSSMQEIKKGNLCFSQKDYIGALKYYEKVDISLRKYIDINIALCQILKERR</sequence>
<dbReference type="InterPro" id="IPR001173">
    <property type="entry name" value="Glyco_trans_2-like"/>
</dbReference>
<dbReference type="InterPro" id="IPR029044">
    <property type="entry name" value="Nucleotide-diphossugar_trans"/>
</dbReference>
<evidence type="ECO:0000313" key="1">
    <source>
        <dbReference type="EMBL" id="EAJ9682344.1"/>
    </source>
</evidence>
<accession>A0A5T0CNA3</accession>
<dbReference type="SUPFAM" id="SSF53448">
    <property type="entry name" value="Nucleotide-diphospho-sugar transferases"/>
    <property type="match status" value="1"/>
</dbReference>
<dbReference type="Pfam" id="PF00535">
    <property type="entry name" value="Glycos_transf_2"/>
    <property type="match status" value="1"/>
</dbReference>
<keyword evidence="1" id="KW-0808">Transferase</keyword>
<dbReference type="Gene3D" id="3.90.550.10">
    <property type="entry name" value="Spore Coat Polysaccharide Biosynthesis Protein SpsA, Chain A"/>
    <property type="match status" value="1"/>
</dbReference>
<dbReference type="PANTHER" id="PTHR22916">
    <property type="entry name" value="GLYCOSYLTRANSFERASE"/>
    <property type="match status" value="1"/>
</dbReference>
<organism evidence="1">
    <name type="scientific">Campylobacter coli</name>
    <dbReference type="NCBI Taxonomy" id="195"/>
    <lineage>
        <taxon>Bacteria</taxon>
        <taxon>Pseudomonadati</taxon>
        <taxon>Campylobacterota</taxon>
        <taxon>Epsilonproteobacteria</taxon>
        <taxon>Campylobacterales</taxon>
        <taxon>Campylobacteraceae</taxon>
        <taxon>Campylobacter</taxon>
    </lineage>
</organism>
<name>A0A5T0CNA3_CAMCO</name>
<dbReference type="GO" id="GO:0016758">
    <property type="term" value="F:hexosyltransferase activity"/>
    <property type="evidence" value="ECO:0007669"/>
    <property type="project" value="UniProtKB-ARBA"/>
</dbReference>
<comment type="caution">
    <text evidence="1">The sequence shown here is derived from an EMBL/GenBank/DDBJ whole genome shotgun (WGS) entry which is preliminary data.</text>
</comment>
<dbReference type="AlphaFoldDB" id="A0A5T0CNA3"/>
<dbReference type="EMBL" id="AACCKB010000027">
    <property type="protein sequence ID" value="EAJ9682344.1"/>
    <property type="molecule type" value="Genomic_DNA"/>
</dbReference>
<protein>
    <submittedName>
        <fullName evidence="1">Glycosyltransferase family 2 protein</fullName>
    </submittedName>
</protein>
<reference evidence="1" key="1">
    <citation type="submission" date="2019-04" db="EMBL/GenBank/DDBJ databases">
        <authorList>
            <consortium name="NARMS: The National Antimicrobial Resistance Monitoring System"/>
        </authorList>
    </citation>
    <scope>NUCLEOTIDE SEQUENCE</scope>
    <source>
        <strain evidence="1">FSIS11919992</strain>
    </source>
</reference>
<proteinExistence type="predicted"/>
<dbReference type="CDD" id="cd00761">
    <property type="entry name" value="Glyco_tranf_GTA_type"/>
    <property type="match status" value="1"/>
</dbReference>
<dbReference type="PANTHER" id="PTHR22916:SF3">
    <property type="entry name" value="UDP-GLCNAC:BETAGAL BETA-1,3-N-ACETYLGLUCOSAMINYLTRANSFERASE-LIKE PROTEIN 1"/>
    <property type="match status" value="1"/>
</dbReference>